<dbReference type="InterPro" id="IPR039269">
    <property type="entry name" value="ANKFN1"/>
</dbReference>
<dbReference type="PROSITE" id="PS50200">
    <property type="entry name" value="RA"/>
    <property type="match status" value="1"/>
</dbReference>
<dbReference type="GO" id="GO:0000132">
    <property type="term" value="P:establishment of mitotic spindle orientation"/>
    <property type="evidence" value="ECO:0007669"/>
    <property type="project" value="TreeGrafter"/>
</dbReference>
<evidence type="ECO:0000259" key="2">
    <source>
        <dbReference type="PROSITE" id="PS50200"/>
    </source>
</evidence>
<dbReference type="EMBL" id="BTSX01000006">
    <property type="protein sequence ID" value="GMT07709.1"/>
    <property type="molecule type" value="Genomic_DNA"/>
</dbReference>
<feature type="non-terminal residue" evidence="3">
    <location>
        <position position="1"/>
    </location>
</feature>
<organism evidence="3 4">
    <name type="scientific">Pristionchus entomophagus</name>
    <dbReference type="NCBI Taxonomy" id="358040"/>
    <lineage>
        <taxon>Eukaryota</taxon>
        <taxon>Metazoa</taxon>
        <taxon>Ecdysozoa</taxon>
        <taxon>Nematoda</taxon>
        <taxon>Chromadorea</taxon>
        <taxon>Rhabditida</taxon>
        <taxon>Rhabditina</taxon>
        <taxon>Diplogasteromorpha</taxon>
        <taxon>Diplogasteroidea</taxon>
        <taxon>Neodiplogasteridae</taxon>
        <taxon>Pristionchus</taxon>
    </lineage>
</organism>
<dbReference type="GO" id="GO:0007165">
    <property type="term" value="P:signal transduction"/>
    <property type="evidence" value="ECO:0007669"/>
    <property type="project" value="InterPro"/>
</dbReference>
<feature type="domain" description="Ras-associating" evidence="2">
    <location>
        <begin position="916"/>
        <end position="1015"/>
    </location>
</feature>
<dbReference type="GO" id="GO:0061172">
    <property type="term" value="P:regulation of establishment of bipolar cell polarity"/>
    <property type="evidence" value="ECO:0007669"/>
    <property type="project" value="TreeGrafter"/>
</dbReference>
<dbReference type="PANTHER" id="PTHR21437:SF1">
    <property type="entry name" value="WIDE AWAKE"/>
    <property type="match status" value="1"/>
</dbReference>
<comment type="caution">
    <text evidence="3">The sequence shown here is derived from an EMBL/GenBank/DDBJ whole genome shotgun (WGS) entry which is preliminary data.</text>
</comment>
<proteinExistence type="predicted"/>
<dbReference type="PANTHER" id="PTHR21437">
    <property type="entry name" value="WIDE AWAKE"/>
    <property type="match status" value="1"/>
</dbReference>
<dbReference type="GO" id="GO:0005819">
    <property type="term" value="C:spindle"/>
    <property type="evidence" value="ECO:0007669"/>
    <property type="project" value="TreeGrafter"/>
</dbReference>
<dbReference type="Proteomes" id="UP001432027">
    <property type="component" value="Unassembled WGS sequence"/>
</dbReference>
<dbReference type="InterPro" id="IPR000159">
    <property type="entry name" value="RA_dom"/>
</dbReference>
<reference evidence="3" key="1">
    <citation type="submission" date="2023-10" db="EMBL/GenBank/DDBJ databases">
        <title>Genome assembly of Pristionchus species.</title>
        <authorList>
            <person name="Yoshida K."/>
            <person name="Sommer R.J."/>
        </authorList>
    </citation>
    <scope>NUCLEOTIDE SEQUENCE</scope>
    <source>
        <strain evidence="3">RS0144</strain>
    </source>
</reference>
<evidence type="ECO:0000313" key="3">
    <source>
        <dbReference type="EMBL" id="GMT07709.1"/>
    </source>
</evidence>
<name>A0AAV5UMZ0_9BILA</name>
<feature type="region of interest" description="Disordered" evidence="1">
    <location>
        <begin position="91"/>
        <end position="128"/>
    </location>
</feature>
<evidence type="ECO:0000256" key="1">
    <source>
        <dbReference type="SAM" id="MobiDB-lite"/>
    </source>
</evidence>
<sequence length="1028" mass="114358">QHRNSAPGGALPARSPSLARLIRSSHHPLPPEAPVHFGVFSAMSQPYSVGLSNVRGAPILSVCAGAAHTLASTALLCRQQSLDEYATRSVMSPGAGGSAMSRVARQTSVESFSRSRKDDSRRHSKREKSNAISIMRAIIAIENDDADPLAIALKKGSLEAQTIVNNGAFAHTETAFTLLDIALLLNSQRCAQVLIACGARESRAQNCLASRRKAVEEAISQIEERKVAIKGAVSSTKEYERQTKQLNTQRALFFRMESTLANHRSIDIRAANIEASSARSVLITPECAPAQSSPVVVKYKVEWSTAKSFDEIAGSRVITEVDRPAFEVCDIDAGQFVSFRVSAGTIHDYGEPVNCTPSLIEMSCWTEVTGERDTREQQLETLQALTEEVETYRESVVWQRVFPKILPQAQKKKKGLMDLFVSSSRFLKTVTNGCYLAALVYCEGKMLCTFEDCLPTFMIDENVSTLNKEDIQWLLKLSLSWDQLSALSDANPSAFANNSALSFRSKVISAAADMMSSLGLKDIGRLAQPITHDNAVFLVTVRYVASMEQIPAITTQWMTFEKMLRKRNTCPSMDRVLRESVPIMNFFESSQIPLQKGLYVSYLKMHSSLNSIRLVVPDNLPSVLPYVAVRQNPHVTKDEWDWILAIDHNQDLRPTPTQRMFHRQLSKAINNLLHDLDVDPDLVPGHRMLTSEILRLSKDVSMILILPKPEDVCSAPTGSSHAADVFEQRRGCTSISVSVFEMIHLSTYCPTFISSYCKLSIFLEHFIMISQFEQRKCMLENDTKVYRSQWETLTEFSRRLDAVWSESRWITRIGSLARDKTAKSTIPLSRLLAPIIFADSADPGYSSDLSVPDRPDFIANPLSRIPRPQSLMGSPSLNFTDIDADRFLTRRRHRSTERVKARAVHSQPLTGAPDRGCAVIVVFAAFDCGLENGTSVRLSISPLTTSAEIVALVVEQLTKATARSKGVDLDIPDFDEFCLVVVIGARERRLRDDFSILKLQSPWNSGKIFVRRKDNVCSAVNRGNEELV</sequence>
<dbReference type="CDD" id="cd17117">
    <property type="entry name" value="RA_ANKFN1_like"/>
    <property type="match status" value="1"/>
</dbReference>
<evidence type="ECO:0000313" key="4">
    <source>
        <dbReference type="Proteomes" id="UP001432027"/>
    </source>
</evidence>
<protein>
    <recommendedName>
        <fullName evidence="2">Ras-associating domain-containing protein</fullName>
    </recommendedName>
</protein>
<dbReference type="AlphaFoldDB" id="A0AAV5UMZ0"/>
<accession>A0AAV5UMZ0</accession>
<gene>
    <name evidence="3" type="ORF">PENTCL1PPCAC_29883</name>
</gene>
<keyword evidence="4" id="KW-1185">Reference proteome</keyword>